<sequence>MKSGACLLLLLLPLLRQLSARRRLRTTLVEWKTSAISVSKVLASSRRGSATTIIQTDAVPSRFGFAASHLAVAVSLQSTGSYHCLRRCPAVAPLLGAASFAALHSSRRGRHMVGAESRRFSFGSASRRGIPCHRELAKLTLSASFRTPWMLLMDRQLRGSLERRELLDLAKEKRLRAVVELFLELKEELDYQVSTFILSPTTRTWHLEVTVRLLVCMVSL</sequence>
<comment type="caution">
    <text evidence="2">The sequence shown here is derived from an EMBL/GenBank/DDBJ whole genome shotgun (WGS) entry which is preliminary data.</text>
</comment>
<evidence type="ECO:0000313" key="2">
    <source>
        <dbReference type="EMBL" id="KAL1560329.1"/>
    </source>
</evidence>
<dbReference type="EMBL" id="JBEAFC010000004">
    <property type="protein sequence ID" value="KAL1560329.1"/>
    <property type="molecule type" value="Genomic_DNA"/>
</dbReference>
<dbReference type="AlphaFoldDB" id="A0ABD1HV21"/>
<reference evidence="2 3" key="1">
    <citation type="submission" date="2024-06" db="EMBL/GenBank/DDBJ databases">
        <title>A chromosome level genome sequence of Diviner's sage (Salvia divinorum).</title>
        <authorList>
            <person name="Ford S.A."/>
            <person name="Ro D.-K."/>
            <person name="Ness R.W."/>
            <person name="Phillips M.A."/>
        </authorList>
    </citation>
    <scope>NUCLEOTIDE SEQUENCE [LARGE SCALE GENOMIC DNA]</scope>
    <source>
        <strain evidence="2">SAF-2024a</strain>
        <tissue evidence="2">Leaf</tissue>
    </source>
</reference>
<feature type="chain" id="PRO_5044782544" evidence="1">
    <location>
        <begin position="21"/>
        <end position="220"/>
    </location>
</feature>
<gene>
    <name evidence="2" type="ORF">AAHA92_10549</name>
</gene>
<protein>
    <submittedName>
        <fullName evidence="2">Uncharacterized protein</fullName>
    </submittedName>
</protein>
<accession>A0ABD1HV21</accession>
<keyword evidence="1" id="KW-0732">Signal</keyword>
<feature type="signal peptide" evidence="1">
    <location>
        <begin position="1"/>
        <end position="20"/>
    </location>
</feature>
<evidence type="ECO:0000313" key="3">
    <source>
        <dbReference type="Proteomes" id="UP001567538"/>
    </source>
</evidence>
<evidence type="ECO:0000256" key="1">
    <source>
        <dbReference type="SAM" id="SignalP"/>
    </source>
</evidence>
<name>A0ABD1HV21_SALDI</name>
<dbReference type="Proteomes" id="UP001567538">
    <property type="component" value="Unassembled WGS sequence"/>
</dbReference>
<proteinExistence type="predicted"/>
<organism evidence="2 3">
    <name type="scientific">Salvia divinorum</name>
    <name type="common">Maria pastora</name>
    <name type="synonym">Diviner's sage</name>
    <dbReference type="NCBI Taxonomy" id="28513"/>
    <lineage>
        <taxon>Eukaryota</taxon>
        <taxon>Viridiplantae</taxon>
        <taxon>Streptophyta</taxon>
        <taxon>Embryophyta</taxon>
        <taxon>Tracheophyta</taxon>
        <taxon>Spermatophyta</taxon>
        <taxon>Magnoliopsida</taxon>
        <taxon>eudicotyledons</taxon>
        <taxon>Gunneridae</taxon>
        <taxon>Pentapetalae</taxon>
        <taxon>asterids</taxon>
        <taxon>lamiids</taxon>
        <taxon>Lamiales</taxon>
        <taxon>Lamiaceae</taxon>
        <taxon>Nepetoideae</taxon>
        <taxon>Mentheae</taxon>
        <taxon>Salviinae</taxon>
        <taxon>Salvia</taxon>
        <taxon>Salvia subgen. Calosphace</taxon>
    </lineage>
</organism>
<keyword evidence="3" id="KW-1185">Reference proteome</keyword>